<keyword evidence="6" id="KW-0862">Zinc</keyword>
<dbReference type="PROSITE" id="PS50294">
    <property type="entry name" value="WD_REPEATS_REGION"/>
    <property type="match status" value="1"/>
</dbReference>
<evidence type="ECO:0000256" key="2">
    <source>
        <dbReference type="ARBA" id="ARBA00022574"/>
    </source>
</evidence>
<evidence type="ECO:0000313" key="10">
    <source>
        <dbReference type="EMBL" id="CAD7273490.1"/>
    </source>
</evidence>
<gene>
    <name evidence="10" type="ORF">NMOB1V02_LOCUS1374</name>
</gene>
<dbReference type="PANTHER" id="PTHR15052">
    <property type="entry name" value="RNA POLYMERASE III TRANSCRIPTION INITIATION FACTOR COMPLEX SUBUNIT"/>
    <property type="match status" value="1"/>
</dbReference>
<keyword evidence="2 7" id="KW-0853">WD repeat</keyword>
<organism evidence="10">
    <name type="scientific">Notodromas monacha</name>
    <dbReference type="NCBI Taxonomy" id="399045"/>
    <lineage>
        <taxon>Eukaryota</taxon>
        <taxon>Metazoa</taxon>
        <taxon>Ecdysozoa</taxon>
        <taxon>Arthropoda</taxon>
        <taxon>Crustacea</taxon>
        <taxon>Oligostraca</taxon>
        <taxon>Ostracoda</taxon>
        <taxon>Podocopa</taxon>
        <taxon>Podocopida</taxon>
        <taxon>Cypridocopina</taxon>
        <taxon>Cypridoidea</taxon>
        <taxon>Cyprididae</taxon>
        <taxon>Notodromas</taxon>
    </lineage>
</organism>
<sequence length="927" mass="103913">MPRAKKMKPDPSLRLEWNEELTATGFAGCPTCSVIFSEFKSLNDHYGVCQGNPDPESFTKCPHCEILLDVGATFQQHLEKYHEALCNFDKESYIKALKGTKSISCFKCGACFTAFAQFNRHALSVHNGLVRATGYSQHFSSQETREALKETLSVSKRLICPLCRKKLQSVGAWSYHEKNCPLIYFEEALQSQRCPECLTSYQDIDMHLKYVHDVTIKDESDDSEPMDTTENQPLKDEDQQNVKKHPQFKEWTKALKNVGKIDCCNLSCNYSSDSVGDFYLHKKNCLPNKVLSMRAFKCAFCEYVAPDFKCMHEHSKNHKSISRKKSSKEVNATVQTDQIPCSKNEDEITVTDSWLENLQPANDWRNLRSRCPTNHLEIPPNLLEPLDSKALQPYLPVTKKSMQFCTLKSKSENFPEGKALVKLTAEIPLKQLKRFEGFLDENANHVFFAGGPVQAMDWCPLPDIDFESSAENGEEALKTKQFLAVASLRGMEEDLELGPSPSEKALVQLWEIDSLGAKAPLLRLGICVDHGPIWDLKWMPTGGFSDTTLGLIAVSCNDGCVRVWKLPRSAVRQKDSTDFVSIGSYVTLRLTHAASVDAMTGKSYAGKVCALDWSLDDGHELVAGGCSAGIVALWNLTTRNSLLTWSTKTGLEMLPMKMFRAHSDFITCIRFCPGSGFKHLATTGADRLLKLWDITENASMTPVLKRATNNWPQEIQWLLNWPMFVIAEQNISSQPSGSHMMIAGNSAEHQRLATSSTNGAFSVSVSDWFGCGVIQVIPDTILWMMKPGDKRFEDEKRARKRRFLISRTLALPKDASDKEPKVMACRSYGKAARDFKMCYVDAPVAEESFWKIPRGVKQVEDTVPAGSVAITTTKKIVFNNNLNFCSAVASGGQNGICRIKVLRGLENATFSRMKDRIKARKWSEEGI</sequence>
<dbReference type="PANTHER" id="PTHR15052:SF2">
    <property type="entry name" value="GENERAL TRANSCRIPTION FACTOR 3C POLYPEPTIDE 2"/>
    <property type="match status" value="1"/>
</dbReference>
<feature type="compositionally biased region" description="Basic and acidic residues" evidence="8">
    <location>
        <begin position="233"/>
        <end position="243"/>
    </location>
</feature>
<evidence type="ECO:0000256" key="1">
    <source>
        <dbReference type="ARBA" id="ARBA00004123"/>
    </source>
</evidence>
<dbReference type="PROSITE" id="PS00028">
    <property type="entry name" value="ZINC_FINGER_C2H2_1"/>
    <property type="match status" value="1"/>
</dbReference>
<keyword evidence="6" id="KW-0863">Zinc-finger</keyword>
<dbReference type="PROSITE" id="PS50157">
    <property type="entry name" value="ZINC_FINGER_C2H2_2"/>
    <property type="match status" value="1"/>
</dbReference>
<dbReference type="OrthoDB" id="6339630at2759"/>
<dbReference type="EMBL" id="CAJPEX010000136">
    <property type="protein sequence ID" value="CAG0913642.1"/>
    <property type="molecule type" value="Genomic_DNA"/>
</dbReference>
<protein>
    <recommendedName>
        <fullName evidence="9">C2H2-type domain-containing protein</fullName>
    </recommendedName>
</protein>
<keyword evidence="3" id="KW-0677">Repeat</keyword>
<dbReference type="InterPro" id="IPR052416">
    <property type="entry name" value="GTF3C_component"/>
</dbReference>
<keyword evidence="11" id="KW-1185">Reference proteome</keyword>
<dbReference type="Gene3D" id="2.130.10.10">
    <property type="entry name" value="YVTN repeat-like/Quinoprotein amine dehydrogenase"/>
    <property type="match status" value="1"/>
</dbReference>
<dbReference type="AlphaFoldDB" id="A0A7R9GAF4"/>
<dbReference type="InterPro" id="IPR001680">
    <property type="entry name" value="WD40_rpt"/>
</dbReference>
<proteinExistence type="predicted"/>
<evidence type="ECO:0000259" key="9">
    <source>
        <dbReference type="PROSITE" id="PS50157"/>
    </source>
</evidence>
<dbReference type="InterPro" id="IPR019775">
    <property type="entry name" value="WD40_repeat_CS"/>
</dbReference>
<evidence type="ECO:0000256" key="7">
    <source>
        <dbReference type="PROSITE-ProRule" id="PRU00221"/>
    </source>
</evidence>
<evidence type="ECO:0000256" key="3">
    <source>
        <dbReference type="ARBA" id="ARBA00022737"/>
    </source>
</evidence>
<dbReference type="InterPro" id="IPR013087">
    <property type="entry name" value="Znf_C2H2_type"/>
</dbReference>
<feature type="region of interest" description="Disordered" evidence="8">
    <location>
        <begin position="218"/>
        <end position="243"/>
    </location>
</feature>
<evidence type="ECO:0000256" key="8">
    <source>
        <dbReference type="SAM" id="MobiDB-lite"/>
    </source>
</evidence>
<reference evidence="10" key="1">
    <citation type="submission" date="2020-11" db="EMBL/GenBank/DDBJ databases">
        <authorList>
            <person name="Tran Van P."/>
        </authorList>
    </citation>
    <scope>NUCLEOTIDE SEQUENCE</scope>
</reference>
<feature type="repeat" description="WD" evidence="7">
    <location>
        <begin position="659"/>
        <end position="702"/>
    </location>
</feature>
<dbReference type="Pfam" id="PF00400">
    <property type="entry name" value="WD40"/>
    <property type="match status" value="2"/>
</dbReference>
<dbReference type="GO" id="GO:0005634">
    <property type="term" value="C:nucleus"/>
    <property type="evidence" value="ECO:0007669"/>
    <property type="project" value="UniProtKB-SubCell"/>
</dbReference>
<evidence type="ECO:0000313" key="11">
    <source>
        <dbReference type="Proteomes" id="UP000678499"/>
    </source>
</evidence>
<evidence type="ECO:0000256" key="6">
    <source>
        <dbReference type="PROSITE-ProRule" id="PRU00042"/>
    </source>
</evidence>
<feature type="domain" description="C2H2-type" evidence="9">
    <location>
        <begin position="103"/>
        <end position="128"/>
    </location>
</feature>
<dbReference type="InterPro" id="IPR036322">
    <property type="entry name" value="WD40_repeat_dom_sf"/>
</dbReference>
<keyword evidence="6" id="KW-0479">Metal-binding</keyword>
<dbReference type="Proteomes" id="UP000678499">
    <property type="component" value="Unassembled WGS sequence"/>
</dbReference>
<keyword evidence="4" id="KW-0804">Transcription</keyword>
<dbReference type="SUPFAM" id="SSF50978">
    <property type="entry name" value="WD40 repeat-like"/>
    <property type="match status" value="1"/>
</dbReference>
<dbReference type="GO" id="GO:0008270">
    <property type="term" value="F:zinc ion binding"/>
    <property type="evidence" value="ECO:0007669"/>
    <property type="project" value="UniProtKB-KW"/>
</dbReference>
<dbReference type="GO" id="GO:0000127">
    <property type="term" value="C:transcription factor TFIIIC complex"/>
    <property type="evidence" value="ECO:0007669"/>
    <property type="project" value="TreeGrafter"/>
</dbReference>
<dbReference type="PROSITE" id="PS50082">
    <property type="entry name" value="WD_REPEATS_2"/>
    <property type="match status" value="1"/>
</dbReference>
<evidence type="ECO:0000256" key="5">
    <source>
        <dbReference type="ARBA" id="ARBA00023242"/>
    </source>
</evidence>
<dbReference type="InterPro" id="IPR015943">
    <property type="entry name" value="WD40/YVTN_repeat-like_dom_sf"/>
</dbReference>
<dbReference type="SMART" id="SM00320">
    <property type="entry name" value="WD40"/>
    <property type="match status" value="3"/>
</dbReference>
<name>A0A7R9GAF4_9CRUS</name>
<accession>A0A7R9GAF4</accession>
<evidence type="ECO:0000256" key="4">
    <source>
        <dbReference type="ARBA" id="ARBA00023163"/>
    </source>
</evidence>
<keyword evidence="5" id="KW-0539">Nucleus</keyword>
<dbReference type="SMART" id="SM00355">
    <property type="entry name" value="ZnF_C2H2"/>
    <property type="match status" value="5"/>
</dbReference>
<dbReference type="GO" id="GO:0006383">
    <property type="term" value="P:transcription by RNA polymerase III"/>
    <property type="evidence" value="ECO:0007669"/>
    <property type="project" value="TreeGrafter"/>
</dbReference>
<dbReference type="EMBL" id="OA882173">
    <property type="protein sequence ID" value="CAD7273490.1"/>
    <property type="molecule type" value="Genomic_DNA"/>
</dbReference>
<comment type="subcellular location">
    <subcellularLocation>
        <location evidence="1">Nucleus</location>
    </subcellularLocation>
</comment>
<dbReference type="PROSITE" id="PS00678">
    <property type="entry name" value="WD_REPEATS_1"/>
    <property type="match status" value="1"/>
</dbReference>